<keyword evidence="2" id="KW-0805">Transcription regulation</keyword>
<dbReference type="Pfam" id="PF08281">
    <property type="entry name" value="Sigma70_r4_2"/>
    <property type="match status" value="1"/>
</dbReference>
<dbReference type="InterPro" id="IPR013325">
    <property type="entry name" value="RNA_pol_sigma_r2"/>
</dbReference>
<dbReference type="SUPFAM" id="SSF88659">
    <property type="entry name" value="Sigma3 and sigma4 domains of RNA polymerase sigma factors"/>
    <property type="match status" value="1"/>
</dbReference>
<dbReference type="InterPro" id="IPR039425">
    <property type="entry name" value="RNA_pol_sigma-70-like"/>
</dbReference>
<dbReference type="CDD" id="cd06171">
    <property type="entry name" value="Sigma70_r4"/>
    <property type="match status" value="1"/>
</dbReference>
<organism evidence="8 9">
    <name type="scientific">Sphingobacterium suaedae</name>
    <dbReference type="NCBI Taxonomy" id="1686402"/>
    <lineage>
        <taxon>Bacteria</taxon>
        <taxon>Pseudomonadati</taxon>
        <taxon>Bacteroidota</taxon>
        <taxon>Sphingobacteriia</taxon>
        <taxon>Sphingobacteriales</taxon>
        <taxon>Sphingobacteriaceae</taxon>
        <taxon>Sphingobacterium</taxon>
    </lineage>
</organism>
<evidence type="ECO:0000259" key="7">
    <source>
        <dbReference type="Pfam" id="PF08281"/>
    </source>
</evidence>
<dbReference type="RefSeq" id="WP_380899410.1">
    <property type="nucleotide sequence ID" value="NZ_JBHUEG010000002.1"/>
</dbReference>
<dbReference type="SUPFAM" id="SSF88946">
    <property type="entry name" value="Sigma2 domain of RNA polymerase sigma factors"/>
    <property type="match status" value="1"/>
</dbReference>
<dbReference type="PANTHER" id="PTHR43133:SF8">
    <property type="entry name" value="RNA POLYMERASE SIGMA FACTOR HI_1459-RELATED"/>
    <property type="match status" value="1"/>
</dbReference>
<reference evidence="9" key="1">
    <citation type="journal article" date="2019" name="Int. J. Syst. Evol. Microbiol.">
        <title>The Global Catalogue of Microorganisms (GCM) 10K type strain sequencing project: providing services to taxonomists for standard genome sequencing and annotation.</title>
        <authorList>
            <consortium name="The Broad Institute Genomics Platform"/>
            <consortium name="The Broad Institute Genome Sequencing Center for Infectious Disease"/>
            <person name="Wu L."/>
            <person name="Ma J."/>
        </authorList>
    </citation>
    <scope>NUCLEOTIDE SEQUENCE [LARGE SCALE GENOMIC DNA]</scope>
    <source>
        <strain evidence="9">KCTC 42662</strain>
    </source>
</reference>
<evidence type="ECO:0000313" key="9">
    <source>
        <dbReference type="Proteomes" id="UP001597545"/>
    </source>
</evidence>
<keyword evidence="9" id="KW-1185">Reference proteome</keyword>
<dbReference type="EMBL" id="JBHULR010000001">
    <property type="protein sequence ID" value="MFD2546022.1"/>
    <property type="molecule type" value="Genomic_DNA"/>
</dbReference>
<dbReference type="Gene3D" id="1.10.10.10">
    <property type="entry name" value="Winged helix-like DNA-binding domain superfamily/Winged helix DNA-binding domain"/>
    <property type="match status" value="1"/>
</dbReference>
<feature type="domain" description="RNA polymerase sigma-70 region 2" evidence="6">
    <location>
        <begin position="17"/>
        <end position="74"/>
    </location>
</feature>
<dbReference type="InterPro" id="IPR013324">
    <property type="entry name" value="RNA_pol_sigma_r3/r4-like"/>
</dbReference>
<feature type="domain" description="RNA polymerase sigma factor 70 region 4 type 2" evidence="7">
    <location>
        <begin position="99"/>
        <end position="151"/>
    </location>
</feature>
<dbReference type="InterPro" id="IPR036388">
    <property type="entry name" value="WH-like_DNA-bd_sf"/>
</dbReference>
<dbReference type="InterPro" id="IPR007627">
    <property type="entry name" value="RNA_pol_sigma70_r2"/>
</dbReference>
<keyword evidence="3" id="KW-0731">Sigma factor</keyword>
<evidence type="ECO:0000256" key="4">
    <source>
        <dbReference type="ARBA" id="ARBA00023125"/>
    </source>
</evidence>
<comment type="caution">
    <text evidence="8">The sequence shown here is derived from an EMBL/GenBank/DDBJ whole genome shotgun (WGS) entry which is preliminary data.</text>
</comment>
<dbReference type="PANTHER" id="PTHR43133">
    <property type="entry name" value="RNA POLYMERASE ECF-TYPE SIGMA FACTO"/>
    <property type="match status" value="1"/>
</dbReference>
<accession>A0ABW5KAS0</accession>
<evidence type="ECO:0000259" key="6">
    <source>
        <dbReference type="Pfam" id="PF04542"/>
    </source>
</evidence>
<name>A0ABW5KAS0_9SPHI</name>
<evidence type="ECO:0000256" key="3">
    <source>
        <dbReference type="ARBA" id="ARBA00023082"/>
    </source>
</evidence>
<dbReference type="InterPro" id="IPR013249">
    <property type="entry name" value="RNA_pol_sigma70_r4_t2"/>
</dbReference>
<comment type="similarity">
    <text evidence="1">Belongs to the sigma-70 factor family. ECF subfamily.</text>
</comment>
<sequence length="171" mass="20067">MTQETFKNTVFILKDGMYRFAKSLLMDEDEAYDLVQEVMIKLWQKKDSLCTISNLEAFVIRCVRNEALNRKKKADVVKRYQDTLTEGIAHEQYPASTKELVLKLMSVLPEKQRMVMHLRDIEEYDVAEICETLAMEEGAVRVNLMRARLKIKAQLQKIFDYEKRQVNGIAR</sequence>
<evidence type="ECO:0000256" key="5">
    <source>
        <dbReference type="ARBA" id="ARBA00023163"/>
    </source>
</evidence>
<dbReference type="NCBIfam" id="TIGR02937">
    <property type="entry name" value="sigma70-ECF"/>
    <property type="match status" value="1"/>
</dbReference>
<dbReference type="Gene3D" id="1.10.1740.10">
    <property type="match status" value="1"/>
</dbReference>
<gene>
    <name evidence="8" type="ORF">ACFSR5_00025</name>
</gene>
<evidence type="ECO:0000313" key="8">
    <source>
        <dbReference type="EMBL" id="MFD2546022.1"/>
    </source>
</evidence>
<keyword evidence="5" id="KW-0804">Transcription</keyword>
<keyword evidence="4" id="KW-0238">DNA-binding</keyword>
<evidence type="ECO:0000256" key="2">
    <source>
        <dbReference type="ARBA" id="ARBA00023015"/>
    </source>
</evidence>
<evidence type="ECO:0000256" key="1">
    <source>
        <dbReference type="ARBA" id="ARBA00010641"/>
    </source>
</evidence>
<dbReference type="Proteomes" id="UP001597545">
    <property type="component" value="Unassembled WGS sequence"/>
</dbReference>
<protein>
    <submittedName>
        <fullName evidence="8">RNA polymerase sigma factor</fullName>
    </submittedName>
</protein>
<dbReference type="Pfam" id="PF04542">
    <property type="entry name" value="Sigma70_r2"/>
    <property type="match status" value="1"/>
</dbReference>
<dbReference type="InterPro" id="IPR014284">
    <property type="entry name" value="RNA_pol_sigma-70_dom"/>
</dbReference>
<proteinExistence type="inferred from homology"/>